<evidence type="ECO:0000313" key="4">
    <source>
        <dbReference type="EMBL" id="RVW29214.1"/>
    </source>
</evidence>
<evidence type="ECO:0000256" key="2">
    <source>
        <dbReference type="PROSITE-ProRule" id="PRU00358"/>
    </source>
</evidence>
<reference evidence="4 5" key="1">
    <citation type="journal article" date="2018" name="PLoS Genet.">
        <title>Population sequencing reveals clonal diversity and ancestral inbreeding in the grapevine cultivar Chardonnay.</title>
        <authorList>
            <person name="Roach M.J."/>
            <person name="Johnson D.L."/>
            <person name="Bohlmann J."/>
            <person name="van Vuuren H.J."/>
            <person name="Jones S.J."/>
            <person name="Pretorius I.S."/>
            <person name="Schmidt S.A."/>
            <person name="Borneman A.R."/>
        </authorList>
    </citation>
    <scope>NUCLEOTIDE SEQUENCE [LARGE SCALE GENOMIC DNA]</scope>
    <source>
        <strain evidence="5">cv. Chardonnay</strain>
        <tissue evidence="4">Leaf</tissue>
    </source>
</reference>
<dbReference type="Gene3D" id="2.30.280.10">
    <property type="entry name" value="SRA-YDG"/>
    <property type="match status" value="1"/>
</dbReference>
<dbReference type="InterPro" id="IPR015947">
    <property type="entry name" value="PUA-like_sf"/>
</dbReference>
<dbReference type="PROSITE" id="PS51015">
    <property type="entry name" value="YDG"/>
    <property type="match status" value="1"/>
</dbReference>
<proteinExistence type="predicted"/>
<dbReference type="SUPFAM" id="SSF88697">
    <property type="entry name" value="PUA domain-like"/>
    <property type="match status" value="1"/>
</dbReference>
<sequence length="108" mass="12093">MQRGDAYVQEAKYSSKRPDLKAMNKASCLLICQRISKDLVIYRVGQSFFCKYFNGEILFGAGVSVGQQFFSRAEMVVVGLHGRWMSGIDYMGKSYKKQVVTAAFGSLV</sequence>
<keyword evidence="1 2" id="KW-0539">Nucleus</keyword>
<dbReference type="Proteomes" id="UP000288805">
    <property type="component" value="Unassembled WGS sequence"/>
</dbReference>
<accession>A0A438D197</accession>
<dbReference type="InterPro" id="IPR036987">
    <property type="entry name" value="SRA-YDG_sf"/>
</dbReference>
<comment type="caution">
    <text evidence="4">The sequence shown here is derived from an EMBL/GenBank/DDBJ whole genome shotgun (WGS) entry which is preliminary data.</text>
</comment>
<evidence type="ECO:0000313" key="5">
    <source>
        <dbReference type="Proteomes" id="UP000288805"/>
    </source>
</evidence>
<evidence type="ECO:0000256" key="1">
    <source>
        <dbReference type="ARBA" id="ARBA00023242"/>
    </source>
</evidence>
<name>A0A438D197_VITVI</name>
<dbReference type="EMBL" id="QGNW01001858">
    <property type="protein sequence ID" value="RVW29214.1"/>
    <property type="molecule type" value="Genomic_DNA"/>
</dbReference>
<dbReference type="GO" id="GO:0005634">
    <property type="term" value="C:nucleus"/>
    <property type="evidence" value="ECO:0007669"/>
    <property type="project" value="UniProtKB-SubCell"/>
</dbReference>
<feature type="domain" description="YDG" evidence="3">
    <location>
        <begin position="58"/>
        <end position="108"/>
    </location>
</feature>
<dbReference type="Pfam" id="PF02182">
    <property type="entry name" value="SAD_SRA"/>
    <property type="match status" value="1"/>
</dbReference>
<dbReference type="AlphaFoldDB" id="A0A438D197"/>
<gene>
    <name evidence="4" type="ORF">CK203_083940</name>
</gene>
<protein>
    <recommendedName>
        <fullName evidence="3">YDG domain-containing protein</fullName>
    </recommendedName>
</protein>
<organism evidence="4 5">
    <name type="scientific">Vitis vinifera</name>
    <name type="common">Grape</name>
    <dbReference type="NCBI Taxonomy" id="29760"/>
    <lineage>
        <taxon>Eukaryota</taxon>
        <taxon>Viridiplantae</taxon>
        <taxon>Streptophyta</taxon>
        <taxon>Embryophyta</taxon>
        <taxon>Tracheophyta</taxon>
        <taxon>Spermatophyta</taxon>
        <taxon>Magnoliopsida</taxon>
        <taxon>eudicotyledons</taxon>
        <taxon>Gunneridae</taxon>
        <taxon>Pentapetalae</taxon>
        <taxon>rosids</taxon>
        <taxon>Vitales</taxon>
        <taxon>Vitaceae</taxon>
        <taxon>Viteae</taxon>
        <taxon>Vitis</taxon>
    </lineage>
</organism>
<comment type="subcellular location">
    <subcellularLocation>
        <location evidence="2">Nucleus</location>
    </subcellularLocation>
</comment>
<evidence type="ECO:0000259" key="3">
    <source>
        <dbReference type="PROSITE" id="PS51015"/>
    </source>
</evidence>
<dbReference type="InterPro" id="IPR003105">
    <property type="entry name" value="SRA_YDG"/>
</dbReference>